<evidence type="ECO:0000313" key="3">
    <source>
        <dbReference type="Proteomes" id="UP000271162"/>
    </source>
</evidence>
<dbReference type="GO" id="GO:0016020">
    <property type="term" value="C:membrane"/>
    <property type="evidence" value="ECO:0007669"/>
    <property type="project" value="InterPro"/>
</dbReference>
<keyword evidence="1" id="KW-0812">Transmembrane</keyword>
<name>A0A0N4XZ60_NIPBR</name>
<dbReference type="GO" id="GO:0140359">
    <property type="term" value="F:ABC-type transporter activity"/>
    <property type="evidence" value="ECO:0007669"/>
    <property type="project" value="InterPro"/>
</dbReference>
<accession>A0A0N4XZ60</accession>
<dbReference type="Proteomes" id="UP000271162">
    <property type="component" value="Unassembled WGS sequence"/>
</dbReference>
<keyword evidence="1" id="KW-1133">Transmembrane helix</keyword>
<gene>
    <name evidence="2" type="ORF">NBR_LOCUS8432</name>
</gene>
<feature type="transmembrane region" description="Helical" evidence="1">
    <location>
        <begin position="608"/>
        <end position="629"/>
    </location>
</feature>
<dbReference type="WBParaSite" id="NBR_0000843101-mRNA-1">
    <property type="protein sequence ID" value="NBR_0000843101-mRNA-1"/>
    <property type="gene ID" value="NBR_0000843101"/>
</dbReference>
<dbReference type="EMBL" id="UYSL01020004">
    <property type="protein sequence ID" value="VDL72021.1"/>
    <property type="molecule type" value="Genomic_DNA"/>
</dbReference>
<feature type="transmembrane region" description="Helical" evidence="1">
    <location>
        <begin position="685"/>
        <end position="712"/>
    </location>
</feature>
<dbReference type="PANTHER" id="PTHR19229:SF260">
    <property type="entry name" value="ABC TRANSPORTER DOMAIN-CONTAINING PROTEIN"/>
    <property type="match status" value="1"/>
</dbReference>
<dbReference type="AlphaFoldDB" id="A0A0N4XZ60"/>
<dbReference type="GO" id="GO:0005319">
    <property type="term" value="F:lipid transporter activity"/>
    <property type="evidence" value="ECO:0007669"/>
    <property type="project" value="TreeGrafter"/>
</dbReference>
<feature type="transmembrane region" description="Helical" evidence="1">
    <location>
        <begin position="663"/>
        <end position="679"/>
    </location>
</feature>
<protein>
    <submittedName>
        <fullName evidence="4">ABC transporter domain-containing protein</fullName>
    </submittedName>
</protein>
<organism evidence="4">
    <name type="scientific">Nippostrongylus brasiliensis</name>
    <name type="common">Rat hookworm</name>
    <dbReference type="NCBI Taxonomy" id="27835"/>
    <lineage>
        <taxon>Eukaryota</taxon>
        <taxon>Metazoa</taxon>
        <taxon>Ecdysozoa</taxon>
        <taxon>Nematoda</taxon>
        <taxon>Chromadorea</taxon>
        <taxon>Rhabditida</taxon>
        <taxon>Rhabditina</taxon>
        <taxon>Rhabditomorpha</taxon>
        <taxon>Strongyloidea</taxon>
        <taxon>Heligmosomidae</taxon>
        <taxon>Nippostrongylus</taxon>
    </lineage>
</organism>
<evidence type="ECO:0000313" key="4">
    <source>
        <dbReference type="WBParaSite" id="NBR_0000843101-mRNA-1"/>
    </source>
</evidence>
<evidence type="ECO:0000256" key="1">
    <source>
        <dbReference type="SAM" id="Phobius"/>
    </source>
</evidence>
<reference evidence="2 3" key="2">
    <citation type="submission" date="2018-11" db="EMBL/GenBank/DDBJ databases">
        <authorList>
            <consortium name="Pathogen Informatics"/>
        </authorList>
    </citation>
    <scope>NUCLEOTIDE SEQUENCE [LARGE SCALE GENOMIC DNA]</scope>
</reference>
<keyword evidence="3" id="KW-1185">Reference proteome</keyword>
<dbReference type="PANTHER" id="PTHR19229">
    <property type="entry name" value="ATP-BINDING CASSETTE TRANSPORTER SUBFAMILY A ABCA"/>
    <property type="match status" value="1"/>
</dbReference>
<feature type="transmembrane region" description="Helical" evidence="1">
    <location>
        <begin position="574"/>
        <end position="596"/>
    </location>
</feature>
<feature type="transmembrane region" description="Helical" evidence="1">
    <location>
        <begin position="635"/>
        <end position="651"/>
    </location>
</feature>
<sequence length="757" mass="85564">MLFIILALVRTRDFNENASQCKINYYLCVSLYFFSFALAPNFISLGHYDSKGFPSAGILPFLHSFLCSFGNDCRLSPSTGDEKQFIHDEASTNESLIVDFLYYSSVQLEYIGEHPTEFSELVVNFVKVVKALAKMDVSIWEKIVLGDFFDPSIQIEEKMIKMGFTQNAASTLLRSGLAPNFFYHLYQFSNKMRDTPVLFLPFVLVEPVPMLCNETIFKDSFILPSGASLTADDRYSMCNVTAADFMTLNYTDVLDKARNLKNTGSALGIGVSSMAELMEPMTQLSQLLFQQPLVSKFLPKWGELLSMSAGNLTTLLFCGENPFDVASEGMGSSSSGKVKTPFDKLRDQLIEFLDEVIPGKKQHDKHFCGDVWIRDDLNCSGLDTALMQRIRPLFTGYILVTPPSPAVKRMIAMVSSALVPLDPKILERVEFVLEHVFAPSTDPYSFGSVTKNLTETANQYAKCLLLDRFVTVANEKAMEDSATCLTDYQQYFTGIVIVNMTDDATDFDPLTIYKIRHLPTLIDNTYAYEDRPSRVFDRNKPFWDLKYLTYGFSFLQDSTSEQMRIMGLGDMVHLWTWAIISFVINLCSVLIIALILKYANLVPNVDFTLVFVFLLCFLISWIALCLLISTFFTNANISTAATCVICFFFFFPYQLSRRTKSKAFSQFTVSFIFIFHHVPLEKSQFVLLIFSNVWMGRVCAPLLVHVLSCFLLKNFILFSFPDDISSNDSWLRINYVGTGGRRRLGALVGYQADIPAG</sequence>
<keyword evidence="1" id="KW-0472">Membrane</keyword>
<dbReference type="OMA" id="VISPECH"/>
<dbReference type="STRING" id="27835.A0A0N4XZ60"/>
<proteinExistence type="predicted"/>
<evidence type="ECO:0000313" key="2">
    <source>
        <dbReference type="EMBL" id="VDL72021.1"/>
    </source>
</evidence>
<dbReference type="InterPro" id="IPR026082">
    <property type="entry name" value="ABCA"/>
</dbReference>
<reference evidence="4" key="1">
    <citation type="submission" date="2017-02" db="UniProtKB">
        <authorList>
            <consortium name="WormBaseParasite"/>
        </authorList>
    </citation>
    <scope>IDENTIFICATION</scope>
</reference>